<name>A0ABY6GFJ9_9BURK</name>
<geneLocation type="plasmid" evidence="1 2">
    <name>unnamed1</name>
</geneLocation>
<dbReference type="Proteomes" id="UP001162800">
    <property type="component" value="Plasmid unnamed1"/>
</dbReference>
<evidence type="ECO:0008006" key="3">
    <source>
        <dbReference type="Google" id="ProtNLM"/>
    </source>
</evidence>
<evidence type="ECO:0000313" key="2">
    <source>
        <dbReference type="Proteomes" id="UP001162800"/>
    </source>
</evidence>
<keyword evidence="1" id="KW-0614">Plasmid</keyword>
<proteinExistence type="predicted"/>
<organism evidence="1 2">
    <name type="scientific">Comamonas endophytica</name>
    <dbReference type="NCBI Taxonomy" id="2949090"/>
    <lineage>
        <taxon>Bacteria</taxon>
        <taxon>Pseudomonadati</taxon>
        <taxon>Pseudomonadota</taxon>
        <taxon>Betaproteobacteria</taxon>
        <taxon>Burkholderiales</taxon>
        <taxon>Comamonadaceae</taxon>
        <taxon>Comamonas</taxon>
    </lineage>
</organism>
<keyword evidence="2" id="KW-1185">Reference proteome</keyword>
<accession>A0ABY6GFJ9</accession>
<reference evidence="1" key="1">
    <citation type="submission" date="2022-09" db="EMBL/GenBank/DDBJ databases">
        <title>The complete genome of Acidovorax sp. 5MLIR.</title>
        <authorList>
            <person name="Liu L."/>
            <person name="Yue J."/>
            <person name="Yang F."/>
            <person name="Yuan J."/>
            <person name="Li L."/>
        </authorList>
    </citation>
    <scope>NUCLEOTIDE SEQUENCE</scope>
    <source>
        <strain evidence="1">5MLIR</strain>
        <plasmid evidence="1">unnamed1</plasmid>
    </source>
</reference>
<evidence type="ECO:0000313" key="1">
    <source>
        <dbReference type="EMBL" id="UYG53866.1"/>
    </source>
</evidence>
<protein>
    <recommendedName>
        <fullName evidence="3">AP2 domain-containing protein</fullName>
    </recommendedName>
</protein>
<dbReference type="RefSeq" id="WP_231043825.1">
    <property type="nucleotide sequence ID" value="NZ_CP106882.1"/>
</dbReference>
<dbReference type="EMBL" id="CP106882">
    <property type="protein sequence ID" value="UYG53866.1"/>
    <property type="molecule type" value="Genomic_DNA"/>
</dbReference>
<sequence>MGKYVVTPATHQTACGRFRASFAVQRAKGNGSYCRVFRFDKTFASREAARIFAVTQGWLQISMPQTAEC</sequence>
<gene>
    <name evidence="1" type="ORF">M9799_18205</name>
</gene>